<dbReference type="Pfam" id="PF13380">
    <property type="entry name" value="CoA_binding_2"/>
    <property type="match status" value="1"/>
</dbReference>
<feature type="domain" description="CoA-binding" evidence="1">
    <location>
        <begin position="13"/>
        <end position="105"/>
    </location>
</feature>
<keyword evidence="3" id="KW-1185">Reference proteome</keyword>
<dbReference type="Gene3D" id="3.40.50.720">
    <property type="entry name" value="NAD(P)-binding Rossmann-like Domain"/>
    <property type="match status" value="1"/>
</dbReference>
<dbReference type="Proteomes" id="UP001205185">
    <property type="component" value="Unassembled WGS sequence"/>
</dbReference>
<dbReference type="InterPro" id="IPR003781">
    <property type="entry name" value="CoA-bd"/>
</dbReference>
<dbReference type="SMART" id="SM00881">
    <property type="entry name" value="CoA_binding"/>
    <property type="match status" value="1"/>
</dbReference>
<evidence type="ECO:0000313" key="3">
    <source>
        <dbReference type="Proteomes" id="UP001205185"/>
    </source>
</evidence>
<dbReference type="PANTHER" id="PTHR33303">
    <property type="entry name" value="CYTOPLASMIC PROTEIN-RELATED"/>
    <property type="match status" value="1"/>
</dbReference>
<name>A0ABT1IN99_9PSEU</name>
<protein>
    <recommendedName>
        <fullName evidence="1">CoA-binding domain-containing protein</fullName>
    </recommendedName>
</protein>
<sequence length="137" mass="14951">MSTADPGDIEWILANCDTWAIIGLADNPARPAHGVARFLQRHGKRVVPVHPKAETVWGKPGYRSLADIPFQVDCVDVFRRSEDAGAFADEAITIGAKAVWFQLLVVDDAAGQRAVDAGLRFVQDRCPAIEWPKFGPA</sequence>
<accession>A0ABT1IN99</accession>
<dbReference type="EMBL" id="JAMTCO010000021">
    <property type="protein sequence ID" value="MCP2274150.1"/>
    <property type="molecule type" value="Genomic_DNA"/>
</dbReference>
<comment type="caution">
    <text evidence="2">The sequence shown here is derived from an EMBL/GenBank/DDBJ whole genome shotgun (WGS) entry which is preliminary data.</text>
</comment>
<reference evidence="2 3" key="1">
    <citation type="submission" date="2022-06" db="EMBL/GenBank/DDBJ databases">
        <title>Genomic Encyclopedia of Archaeal and Bacterial Type Strains, Phase II (KMG-II): from individual species to whole genera.</title>
        <authorList>
            <person name="Goeker M."/>
        </authorList>
    </citation>
    <scope>NUCLEOTIDE SEQUENCE [LARGE SCALE GENOMIC DNA]</scope>
    <source>
        <strain evidence="2 3">DSM 44255</strain>
    </source>
</reference>
<dbReference type="InterPro" id="IPR036291">
    <property type="entry name" value="NAD(P)-bd_dom_sf"/>
</dbReference>
<evidence type="ECO:0000259" key="1">
    <source>
        <dbReference type="SMART" id="SM00881"/>
    </source>
</evidence>
<dbReference type="PANTHER" id="PTHR33303:SF2">
    <property type="entry name" value="COA-BINDING DOMAIN-CONTAINING PROTEIN"/>
    <property type="match status" value="1"/>
</dbReference>
<proteinExistence type="predicted"/>
<dbReference type="RefSeq" id="WP_253891421.1">
    <property type="nucleotide sequence ID" value="NZ_BAAAVB010000023.1"/>
</dbReference>
<dbReference type="SUPFAM" id="SSF51735">
    <property type="entry name" value="NAD(P)-binding Rossmann-fold domains"/>
    <property type="match status" value="1"/>
</dbReference>
<evidence type="ECO:0000313" key="2">
    <source>
        <dbReference type="EMBL" id="MCP2274150.1"/>
    </source>
</evidence>
<organism evidence="2 3">
    <name type="scientific">Actinokineospora diospyrosa</name>
    <dbReference type="NCBI Taxonomy" id="103728"/>
    <lineage>
        <taxon>Bacteria</taxon>
        <taxon>Bacillati</taxon>
        <taxon>Actinomycetota</taxon>
        <taxon>Actinomycetes</taxon>
        <taxon>Pseudonocardiales</taxon>
        <taxon>Pseudonocardiaceae</taxon>
        <taxon>Actinokineospora</taxon>
    </lineage>
</organism>
<gene>
    <name evidence="2" type="ORF">LV75_006684</name>
</gene>